<dbReference type="AlphaFoldDB" id="A0A1I7XGL3"/>
<feature type="compositionally biased region" description="Polar residues" evidence="1">
    <location>
        <begin position="1"/>
        <end position="10"/>
    </location>
</feature>
<sequence>MAPRSVQNYPTPLPKERWELSTEAKAPAQQSTEAKAPAQQSTEAKAPAQQSTEAKASAQESLKNREKNSPINLLSLKSSNFPSKCIETYRWLGRLRFVSRLAETPSPACSVPQPGLHIAQ</sequence>
<name>A0A1I7XGL3_HETBA</name>
<evidence type="ECO:0000313" key="2">
    <source>
        <dbReference type="Proteomes" id="UP000095283"/>
    </source>
</evidence>
<organism evidence="2 3">
    <name type="scientific">Heterorhabditis bacteriophora</name>
    <name type="common">Entomopathogenic nematode worm</name>
    <dbReference type="NCBI Taxonomy" id="37862"/>
    <lineage>
        <taxon>Eukaryota</taxon>
        <taxon>Metazoa</taxon>
        <taxon>Ecdysozoa</taxon>
        <taxon>Nematoda</taxon>
        <taxon>Chromadorea</taxon>
        <taxon>Rhabditida</taxon>
        <taxon>Rhabditina</taxon>
        <taxon>Rhabditomorpha</taxon>
        <taxon>Strongyloidea</taxon>
        <taxon>Heterorhabditidae</taxon>
        <taxon>Heterorhabditis</taxon>
    </lineage>
</organism>
<protein>
    <submittedName>
        <fullName evidence="3">Uncharacterized protein</fullName>
    </submittedName>
</protein>
<accession>A0A1I7XGL3</accession>
<evidence type="ECO:0000256" key="1">
    <source>
        <dbReference type="SAM" id="MobiDB-lite"/>
    </source>
</evidence>
<dbReference type="Proteomes" id="UP000095283">
    <property type="component" value="Unplaced"/>
</dbReference>
<dbReference type="WBParaSite" id="Hba_16892">
    <property type="protein sequence ID" value="Hba_16892"/>
    <property type="gene ID" value="Hba_16892"/>
</dbReference>
<keyword evidence="2" id="KW-1185">Reference proteome</keyword>
<reference evidence="3" key="1">
    <citation type="submission" date="2016-11" db="UniProtKB">
        <authorList>
            <consortium name="WormBaseParasite"/>
        </authorList>
    </citation>
    <scope>IDENTIFICATION</scope>
</reference>
<feature type="region of interest" description="Disordered" evidence="1">
    <location>
        <begin position="1"/>
        <end position="76"/>
    </location>
</feature>
<feature type="compositionally biased region" description="Polar residues" evidence="1">
    <location>
        <begin position="28"/>
        <end position="61"/>
    </location>
</feature>
<evidence type="ECO:0000313" key="3">
    <source>
        <dbReference type="WBParaSite" id="Hba_16892"/>
    </source>
</evidence>
<proteinExistence type="predicted"/>